<organism evidence="1 2">
    <name type="scientific">Lysinibacillus louembei</name>
    <dbReference type="NCBI Taxonomy" id="1470088"/>
    <lineage>
        <taxon>Bacteria</taxon>
        <taxon>Bacillati</taxon>
        <taxon>Bacillota</taxon>
        <taxon>Bacilli</taxon>
        <taxon>Bacillales</taxon>
        <taxon>Bacillaceae</taxon>
        <taxon>Lysinibacillus</taxon>
    </lineage>
</organism>
<protein>
    <submittedName>
        <fullName evidence="1">Uncharacterized protein</fullName>
    </submittedName>
</protein>
<gene>
    <name evidence="1" type="ORF">R6U77_00715</name>
</gene>
<proteinExistence type="predicted"/>
<keyword evidence="2" id="KW-1185">Reference proteome</keyword>
<reference evidence="1 2" key="1">
    <citation type="submission" date="2023-09" db="EMBL/GenBank/DDBJ databases">
        <authorList>
            <person name="Page C.A."/>
            <person name="Perez-Diaz I.M."/>
        </authorList>
    </citation>
    <scope>NUCLEOTIDE SEQUENCE [LARGE SCALE GENOMIC DNA]</scope>
    <source>
        <strain evidence="1 2">Ll15</strain>
    </source>
</reference>
<name>A0ABZ0RVR0_9BACI</name>
<dbReference type="EMBL" id="CP137624">
    <property type="protein sequence ID" value="WPK12240.1"/>
    <property type="molecule type" value="Genomic_DNA"/>
</dbReference>
<dbReference type="RefSeq" id="WP_319837022.1">
    <property type="nucleotide sequence ID" value="NZ_CP137624.1"/>
</dbReference>
<evidence type="ECO:0000313" key="2">
    <source>
        <dbReference type="Proteomes" id="UP001322664"/>
    </source>
</evidence>
<dbReference type="Proteomes" id="UP001322664">
    <property type="component" value="Chromosome"/>
</dbReference>
<accession>A0ABZ0RVR0</accession>
<sequence>MSVKIKVIDVKNRIEALGVTLSSAPASSDDYLIGFAIDKVMNYINNQTNLSSIPRESYNHAVDMVVGEYLATKKAMGQLDVETIDFTMVAKKVQDGDTNVEFAVNSDATNTPEGQFNAFLAYLRHGELNWSKYRVLIW</sequence>
<evidence type="ECO:0000313" key="1">
    <source>
        <dbReference type="EMBL" id="WPK12240.1"/>
    </source>
</evidence>